<dbReference type="GO" id="GO:0016020">
    <property type="term" value="C:membrane"/>
    <property type="evidence" value="ECO:0007669"/>
    <property type="project" value="UniProtKB-SubCell"/>
</dbReference>
<dbReference type="EC" id="2.7.11.1" evidence="2"/>
<evidence type="ECO:0000256" key="8">
    <source>
        <dbReference type="ARBA" id="ARBA00022777"/>
    </source>
</evidence>
<accession>A0A9J6AEK4</accession>
<comment type="catalytic activity">
    <reaction evidence="13">
        <text>L-threonyl-[protein] + ATP = O-phospho-L-threonyl-[protein] + ADP + H(+)</text>
        <dbReference type="Rhea" id="RHEA:46608"/>
        <dbReference type="Rhea" id="RHEA-COMP:11060"/>
        <dbReference type="Rhea" id="RHEA-COMP:11605"/>
        <dbReference type="ChEBI" id="CHEBI:15378"/>
        <dbReference type="ChEBI" id="CHEBI:30013"/>
        <dbReference type="ChEBI" id="CHEBI:30616"/>
        <dbReference type="ChEBI" id="CHEBI:61977"/>
        <dbReference type="ChEBI" id="CHEBI:456216"/>
        <dbReference type="EC" id="2.7.11.1"/>
    </reaction>
</comment>
<dbReference type="GO" id="GO:0005524">
    <property type="term" value="F:ATP binding"/>
    <property type="evidence" value="ECO:0007669"/>
    <property type="project" value="UniProtKB-KW"/>
</dbReference>
<keyword evidence="11" id="KW-0472">Membrane</keyword>
<dbReference type="Gene3D" id="1.10.510.10">
    <property type="entry name" value="Transferase(Phosphotransferase) domain 1"/>
    <property type="match status" value="1"/>
</dbReference>
<dbReference type="GO" id="GO:0004674">
    <property type="term" value="F:protein serine/threonine kinase activity"/>
    <property type="evidence" value="ECO:0007669"/>
    <property type="project" value="UniProtKB-KW"/>
</dbReference>
<keyword evidence="4" id="KW-0808">Transferase</keyword>
<proteinExistence type="predicted"/>
<keyword evidence="8" id="KW-0418">Kinase</keyword>
<dbReference type="FunFam" id="1.10.510.10:FF:001023">
    <property type="entry name" value="Os07g0541700 protein"/>
    <property type="match status" value="1"/>
</dbReference>
<evidence type="ECO:0000256" key="4">
    <source>
        <dbReference type="ARBA" id="ARBA00022679"/>
    </source>
</evidence>
<dbReference type="PANTHER" id="PTHR27009">
    <property type="entry name" value="RUST RESISTANCE KINASE LR10-RELATED"/>
    <property type="match status" value="1"/>
</dbReference>
<keyword evidence="7" id="KW-0547">Nucleotide-binding</keyword>
<dbReference type="InterPro" id="IPR045874">
    <property type="entry name" value="LRK10/LRL21-25-like"/>
</dbReference>
<comment type="catalytic activity">
    <reaction evidence="14">
        <text>L-seryl-[protein] + ATP = O-phospho-L-seryl-[protein] + ADP + H(+)</text>
        <dbReference type="Rhea" id="RHEA:17989"/>
        <dbReference type="Rhea" id="RHEA-COMP:9863"/>
        <dbReference type="Rhea" id="RHEA-COMP:11604"/>
        <dbReference type="ChEBI" id="CHEBI:15378"/>
        <dbReference type="ChEBI" id="CHEBI:29999"/>
        <dbReference type="ChEBI" id="CHEBI:30616"/>
        <dbReference type="ChEBI" id="CHEBI:83421"/>
        <dbReference type="ChEBI" id="CHEBI:456216"/>
        <dbReference type="EC" id="2.7.11.1"/>
    </reaction>
</comment>
<organism evidence="16 17">
    <name type="scientific">Solanum commersonii</name>
    <name type="common">Commerson's wild potato</name>
    <name type="synonym">Commerson's nightshade</name>
    <dbReference type="NCBI Taxonomy" id="4109"/>
    <lineage>
        <taxon>Eukaryota</taxon>
        <taxon>Viridiplantae</taxon>
        <taxon>Streptophyta</taxon>
        <taxon>Embryophyta</taxon>
        <taxon>Tracheophyta</taxon>
        <taxon>Spermatophyta</taxon>
        <taxon>Magnoliopsida</taxon>
        <taxon>eudicotyledons</taxon>
        <taxon>Gunneridae</taxon>
        <taxon>Pentapetalae</taxon>
        <taxon>asterids</taxon>
        <taxon>lamiids</taxon>
        <taxon>Solanales</taxon>
        <taxon>Solanaceae</taxon>
        <taxon>Solanoideae</taxon>
        <taxon>Solaneae</taxon>
        <taxon>Solanum</taxon>
    </lineage>
</organism>
<comment type="subcellular location">
    <subcellularLocation>
        <location evidence="1">Membrane</location>
        <topology evidence="1">Single-pass type I membrane protein</topology>
    </subcellularLocation>
</comment>
<protein>
    <recommendedName>
        <fullName evidence="2">non-specific serine/threonine protein kinase</fullName>
        <ecNumber evidence="2">2.7.11.1</ecNumber>
    </recommendedName>
</protein>
<evidence type="ECO:0000256" key="5">
    <source>
        <dbReference type="ARBA" id="ARBA00022692"/>
    </source>
</evidence>
<keyword evidence="9" id="KW-0067">ATP-binding</keyword>
<dbReference type="InterPro" id="IPR000719">
    <property type="entry name" value="Prot_kinase_dom"/>
</dbReference>
<evidence type="ECO:0000256" key="3">
    <source>
        <dbReference type="ARBA" id="ARBA00022527"/>
    </source>
</evidence>
<evidence type="ECO:0000313" key="17">
    <source>
        <dbReference type="Proteomes" id="UP000824120"/>
    </source>
</evidence>
<keyword evidence="12" id="KW-0325">Glycoprotein</keyword>
<dbReference type="SUPFAM" id="SSF56112">
    <property type="entry name" value="Protein kinase-like (PK-like)"/>
    <property type="match status" value="1"/>
</dbReference>
<gene>
    <name evidence="16" type="ORF">H5410_008218</name>
</gene>
<evidence type="ECO:0000256" key="7">
    <source>
        <dbReference type="ARBA" id="ARBA00022741"/>
    </source>
</evidence>
<keyword evidence="5" id="KW-0812">Transmembrane</keyword>
<dbReference type="InterPro" id="IPR011009">
    <property type="entry name" value="Kinase-like_dom_sf"/>
</dbReference>
<sequence length="110" mass="12567">MPNESLDKYISTNQEGIPLLSWQRKYDIILGVARGIEYLHRGCDVRIFHFDIKPHNIPLDENFIPKISDFGLANLYLTDNSIVNLTAARGTIGYVAPIDQQKHWSNLLQS</sequence>
<evidence type="ECO:0000256" key="6">
    <source>
        <dbReference type="ARBA" id="ARBA00022729"/>
    </source>
</evidence>
<evidence type="ECO:0000256" key="1">
    <source>
        <dbReference type="ARBA" id="ARBA00004479"/>
    </source>
</evidence>
<evidence type="ECO:0000256" key="13">
    <source>
        <dbReference type="ARBA" id="ARBA00047899"/>
    </source>
</evidence>
<dbReference type="PROSITE" id="PS50011">
    <property type="entry name" value="PROTEIN_KINASE_DOM"/>
    <property type="match status" value="1"/>
</dbReference>
<keyword evidence="10" id="KW-1133">Transmembrane helix</keyword>
<keyword evidence="17" id="KW-1185">Reference proteome</keyword>
<dbReference type="Proteomes" id="UP000824120">
    <property type="component" value="Chromosome 2"/>
</dbReference>
<dbReference type="Pfam" id="PF00069">
    <property type="entry name" value="Pkinase"/>
    <property type="match status" value="1"/>
</dbReference>
<evidence type="ECO:0000256" key="2">
    <source>
        <dbReference type="ARBA" id="ARBA00012513"/>
    </source>
</evidence>
<keyword evidence="3" id="KW-0723">Serine/threonine-protein kinase</keyword>
<dbReference type="AlphaFoldDB" id="A0A9J6AEK4"/>
<reference evidence="16 17" key="1">
    <citation type="submission" date="2020-09" db="EMBL/GenBank/DDBJ databases">
        <title>De no assembly of potato wild relative species, Solanum commersonii.</title>
        <authorList>
            <person name="Cho K."/>
        </authorList>
    </citation>
    <scope>NUCLEOTIDE SEQUENCE [LARGE SCALE GENOMIC DNA]</scope>
    <source>
        <strain evidence="16">LZ3.2</strain>
        <tissue evidence="16">Leaf</tissue>
    </source>
</reference>
<keyword evidence="6" id="KW-0732">Signal</keyword>
<dbReference type="OrthoDB" id="1937343at2759"/>
<evidence type="ECO:0000259" key="15">
    <source>
        <dbReference type="PROSITE" id="PS50011"/>
    </source>
</evidence>
<dbReference type="EMBL" id="JACXVP010000002">
    <property type="protein sequence ID" value="KAG5623000.1"/>
    <property type="molecule type" value="Genomic_DNA"/>
</dbReference>
<evidence type="ECO:0000313" key="16">
    <source>
        <dbReference type="EMBL" id="KAG5623000.1"/>
    </source>
</evidence>
<name>A0A9J6AEK4_SOLCO</name>
<evidence type="ECO:0000256" key="14">
    <source>
        <dbReference type="ARBA" id="ARBA00048679"/>
    </source>
</evidence>
<feature type="domain" description="Protein kinase" evidence="15">
    <location>
        <begin position="1"/>
        <end position="110"/>
    </location>
</feature>
<evidence type="ECO:0000256" key="9">
    <source>
        <dbReference type="ARBA" id="ARBA00022840"/>
    </source>
</evidence>
<evidence type="ECO:0000256" key="10">
    <source>
        <dbReference type="ARBA" id="ARBA00022989"/>
    </source>
</evidence>
<evidence type="ECO:0000256" key="11">
    <source>
        <dbReference type="ARBA" id="ARBA00023136"/>
    </source>
</evidence>
<comment type="caution">
    <text evidence="16">The sequence shown here is derived from an EMBL/GenBank/DDBJ whole genome shotgun (WGS) entry which is preliminary data.</text>
</comment>
<evidence type="ECO:0000256" key="12">
    <source>
        <dbReference type="ARBA" id="ARBA00023180"/>
    </source>
</evidence>